<dbReference type="GO" id="GO:0016773">
    <property type="term" value="F:phosphotransferase activity, alcohol group as acceptor"/>
    <property type="evidence" value="ECO:0007669"/>
    <property type="project" value="UniProtKB-UniRule"/>
</dbReference>
<dbReference type="EMBL" id="ABOX02000011">
    <property type="protein sequence ID" value="EEF61148.1"/>
    <property type="molecule type" value="Genomic_DNA"/>
</dbReference>
<dbReference type="Pfam" id="PF03702">
    <property type="entry name" value="AnmK"/>
    <property type="match status" value="1"/>
</dbReference>
<sequence>MSGTSTDGIDAVVASVSGTARGLKAQLMAHVQYPWPKALRERILCACLHGTVAEICELNFLLGEHFARAALAVIQKAGLKPGEIAAIGSHGQTVHHLPRAKTPSTLQIAEPAVIAERTGITTVADFRVRDMAAGGQGAPLVPYVDWAIHADKKHPRILQNIGGIGNLTYLPPNARLDQVQAFDTGPGNMVMDAVVMALSSGRFTYDRGGSWAARGKVSEKLLSRLLRHPFLARKPPKTTGREEFGAPFVQSLLNAARELRLKDEDIIATATMFTAASIAQAYQKFIFPKISAKLIKDMQVILGGGGAKNPTLQNMLAELISPVTVLTQDDLGNSSAAKEALAFAILAHETLNHRPSNVPSATGAKRSVVLGKIVPGNSWKE</sequence>
<keyword evidence="1" id="KW-0119">Carbohydrate metabolism</keyword>
<dbReference type="AlphaFoldDB" id="B9XFY6"/>
<protein>
    <recommendedName>
        <fullName evidence="1">Anhydro-N-acetylmuramic acid kinase</fullName>
        <ecNumber evidence="1">2.7.1.170</ecNumber>
    </recommendedName>
    <alternativeName>
        <fullName evidence="1">AnhMurNAc kinase</fullName>
    </alternativeName>
</protein>
<dbReference type="Gene3D" id="3.30.420.40">
    <property type="match status" value="2"/>
</dbReference>
<comment type="caution">
    <text evidence="2">The sequence shown here is derived from an EMBL/GenBank/DDBJ whole genome shotgun (WGS) entry which is preliminary data.</text>
</comment>
<dbReference type="NCBIfam" id="NF007148">
    <property type="entry name" value="PRK09585.3-2"/>
    <property type="match status" value="1"/>
</dbReference>
<dbReference type="GO" id="GO:0006040">
    <property type="term" value="P:amino sugar metabolic process"/>
    <property type="evidence" value="ECO:0007669"/>
    <property type="project" value="InterPro"/>
</dbReference>
<keyword evidence="1" id="KW-0547">Nucleotide-binding</keyword>
<dbReference type="UniPathway" id="UPA00343"/>
<proteinExistence type="inferred from homology"/>
<name>B9XFY6_PEDPL</name>
<evidence type="ECO:0000313" key="2">
    <source>
        <dbReference type="EMBL" id="EEF61148.1"/>
    </source>
</evidence>
<dbReference type="HAMAP" id="MF_01270">
    <property type="entry name" value="AnhMurNAc_kinase"/>
    <property type="match status" value="1"/>
</dbReference>
<dbReference type="EC" id="2.7.1.170" evidence="1"/>
<comment type="similarity">
    <text evidence="1">Belongs to the anhydro-N-acetylmuramic acid kinase family.</text>
</comment>
<feature type="binding site" evidence="1">
    <location>
        <begin position="3"/>
        <end position="10"/>
    </location>
    <ligand>
        <name>ATP</name>
        <dbReference type="ChEBI" id="CHEBI:30616"/>
    </ligand>
</feature>
<keyword evidence="3" id="KW-1185">Reference proteome</keyword>
<dbReference type="CDD" id="cd24050">
    <property type="entry name" value="ASKHA_NBD_ANMK"/>
    <property type="match status" value="1"/>
</dbReference>
<comment type="pathway">
    <text evidence="1">Cell wall biogenesis; peptidoglycan recycling.</text>
</comment>
<keyword evidence="1" id="KW-0418">Kinase</keyword>
<dbReference type="GO" id="GO:0016301">
    <property type="term" value="F:kinase activity"/>
    <property type="evidence" value="ECO:0007669"/>
    <property type="project" value="UniProtKB-KW"/>
</dbReference>
<keyword evidence="1" id="KW-0067">ATP-binding</keyword>
<gene>
    <name evidence="1" type="primary">anmK</name>
    <name evidence="2" type="ORF">Cflav_PD3865</name>
</gene>
<comment type="function">
    <text evidence="1">Catalyzes the specific phosphorylation of 1,6-anhydro-N-acetylmuramic acid (anhMurNAc) with the simultaneous cleavage of the 1,6-anhydro ring, generating MurNAc-6-P. Is required for the utilization of anhMurNAc either imported from the medium or derived from its own cell wall murein, and thus plays a role in cell wall recycling.</text>
</comment>
<keyword evidence="1" id="KW-0808">Transferase</keyword>
<dbReference type="InterPro" id="IPR043129">
    <property type="entry name" value="ATPase_NBD"/>
</dbReference>
<comment type="pathway">
    <text evidence="1">Amino-sugar metabolism; 1,6-anhydro-N-acetylmuramate degradation.</text>
</comment>
<dbReference type="PANTHER" id="PTHR30605:SF0">
    <property type="entry name" value="ANHYDRO-N-ACETYLMURAMIC ACID KINASE"/>
    <property type="match status" value="1"/>
</dbReference>
<accession>B9XFY6</accession>
<dbReference type="SUPFAM" id="SSF53067">
    <property type="entry name" value="Actin-like ATPase domain"/>
    <property type="match status" value="1"/>
</dbReference>
<dbReference type="GO" id="GO:0009254">
    <property type="term" value="P:peptidoglycan turnover"/>
    <property type="evidence" value="ECO:0007669"/>
    <property type="project" value="UniProtKB-UniRule"/>
</dbReference>
<dbReference type="PANTHER" id="PTHR30605">
    <property type="entry name" value="ANHYDRO-N-ACETYLMURAMIC ACID KINASE"/>
    <property type="match status" value="1"/>
</dbReference>
<organism evidence="2 3">
    <name type="scientific">Pedosphaera parvula (strain Ellin514)</name>
    <dbReference type="NCBI Taxonomy" id="320771"/>
    <lineage>
        <taxon>Bacteria</taxon>
        <taxon>Pseudomonadati</taxon>
        <taxon>Verrucomicrobiota</taxon>
        <taxon>Pedosphaerae</taxon>
        <taxon>Pedosphaerales</taxon>
        <taxon>Pedosphaeraceae</taxon>
        <taxon>Pedosphaera</taxon>
    </lineage>
</organism>
<evidence type="ECO:0000313" key="3">
    <source>
        <dbReference type="Proteomes" id="UP000003688"/>
    </source>
</evidence>
<dbReference type="STRING" id="320771.Cflav_PD3865"/>
<comment type="catalytic activity">
    <reaction evidence="1">
        <text>1,6-anhydro-N-acetyl-beta-muramate + ATP + H2O = N-acetyl-D-muramate 6-phosphate + ADP + H(+)</text>
        <dbReference type="Rhea" id="RHEA:24952"/>
        <dbReference type="ChEBI" id="CHEBI:15377"/>
        <dbReference type="ChEBI" id="CHEBI:15378"/>
        <dbReference type="ChEBI" id="CHEBI:30616"/>
        <dbReference type="ChEBI" id="CHEBI:58690"/>
        <dbReference type="ChEBI" id="CHEBI:58722"/>
        <dbReference type="ChEBI" id="CHEBI:456216"/>
        <dbReference type="EC" id="2.7.1.170"/>
    </reaction>
</comment>
<dbReference type="GO" id="GO:0097175">
    <property type="term" value="P:1,6-anhydro-N-acetyl-beta-muramic acid catabolic process"/>
    <property type="evidence" value="ECO:0007669"/>
    <property type="project" value="UniProtKB-UniRule"/>
</dbReference>
<dbReference type="UniPathway" id="UPA00544"/>
<reference evidence="2 3" key="1">
    <citation type="journal article" date="2011" name="J. Bacteriol.">
        <title>Genome sequence of 'Pedosphaera parvula' Ellin514, an aerobic Verrucomicrobial isolate from pasture soil.</title>
        <authorList>
            <person name="Kant R."/>
            <person name="van Passel M.W."/>
            <person name="Sangwan P."/>
            <person name="Palva A."/>
            <person name="Lucas S."/>
            <person name="Copeland A."/>
            <person name="Lapidus A."/>
            <person name="Glavina Del Rio T."/>
            <person name="Dalin E."/>
            <person name="Tice H."/>
            <person name="Bruce D."/>
            <person name="Goodwin L."/>
            <person name="Pitluck S."/>
            <person name="Chertkov O."/>
            <person name="Larimer F.W."/>
            <person name="Land M.L."/>
            <person name="Hauser L."/>
            <person name="Brettin T.S."/>
            <person name="Detter J.C."/>
            <person name="Han S."/>
            <person name="de Vos W.M."/>
            <person name="Janssen P.H."/>
            <person name="Smidt H."/>
        </authorList>
    </citation>
    <scope>NUCLEOTIDE SEQUENCE [LARGE SCALE GENOMIC DNA]</scope>
    <source>
        <strain evidence="2 3">Ellin514</strain>
    </source>
</reference>
<dbReference type="InterPro" id="IPR005338">
    <property type="entry name" value="Anhydro_N_Ac-Mur_kinase"/>
</dbReference>
<dbReference type="Proteomes" id="UP000003688">
    <property type="component" value="Unassembled WGS sequence"/>
</dbReference>
<dbReference type="GO" id="GO:0005524">
    <property type="term" value="F:ATP binding"/>
    <property type="evidence" value="ECO:0007669"/>
    <property type="project" value="UniProtKB-UniRule"/>
</dbReference>
<evidence type="ECO:0000256" key="1">
    <source>
        <dbReference type="HAMAP-Rule" id="MF_01270"/>
    </source>
</evidence>